<dbReference type="Proteomes" id="UP000735302">
    <property type="component" value="Unassembled WGS sequence"/>
</dbReference>
<dbReference type="PROSITE" id="PS50878">
    <property type="entry name" value="RT_POL"/>
    <property type="match status" value="1"/>
</dbReference>
<keyword evidence="2" id="KW-0808">Transferase</keyword>
<dbReference type="InterPro" id="IPR043502">
    <property type="entry name" value="DNA/RNA_pol_sf"/>
</dbReference>
<evidence type="ECO:0000313" key="3">
    <source>
        <dbReference type="Proteomes" id="UP000735302"/>
    </source>
</evidence>
<accession>A0AAV4BFS7</accession>
<feature type="domain" description="Reverse transcriptase" evidence="1">
    <location>
        <begin position="1"/>
        <end position="108"/>
    </location>
</feature>
<dbReference type="PANTHER" id="PTHR33332">
    <property type="entry name" value="REVERSE TRANSCRIPTASE DOMAIN-CONTAINING PROTEIN"/>
    <property type="match status" value="1"/>
</dbReference>
<comment type="caution">
    <text evidence="2">The sequence shown here is derived from an EMBL/GenBank/DDBJ whole genome shotgun (WGS) entry which is preliminary data.</text>
</comment>
<dbReference type="InterPro" id="IPR000477">
    <property type="entry name" value="RT_dom"/>
</dbReference>
<protein>
    <submittedName>
        <fullName evidence="2">RNA-directed DNA polymerase from mobile element jockey</fullName>
    </submittedName>
</protein>
<keyword evidence="2" id="KW-0548">Nucleotidyltransferase</keyword>
<proteinExistence type="predicted"/>
<sequence>MQGGVLSPALFLIYVNDVKEHVSRKVCLTLYADDLALISTEEEVGTAKVYLQTTLDGITRWADKWGLQINAKEYTIFSLSTKEQRGKLQIKEHTLDKNNSPSYLGVTFDVEKSS</sequence>
<dbReference type="SUPFAM" id="SSF56672">
    <property type="entry name" value="DNA/RNA polymerases"/>
    <property type="match status" value="1"/>
</dbReference>
<reference evidence="2 3" key="1">
    <citation type="journal article" date="2021" name="Elife">
        <title>Chloroplast acquisition without the gene transfer in kleptoplastic sea slugs, Plakobranchus ocellatus.</title>
        <authorList>
            <person name="Maeda T."/>
            <person name="Takahashi S."/>
            <person name="Yoshida T."/>
            <person name="Shimamura S."/>
            <person name="Takaki Y."/>
            <person name="Nagai Y."/>
            <person name="Toyoda A."/>
            <person name="Suzuki Y."/>
            <person name="Arimoto A."/>
            <person name="Ishii H."/>
            <person name="Satoh N."/>
            <person name="Nishiyama T."/>
            <person name="Hasebe M."/>
            <person name="Maruyama T."/>
            <person name="Minagawa J."/>
            <person name="Obokata J."/>
            <person name="Shigenobu S."/>
        </authorList>
    </citation>
    <scope>NUCLEOTIDE SEQUENCE [LARGE SCALE GENOMIC DNA]</scope>
</reference>
<dbReference type="EMBL" id="BLXT01004946">
    <property type="protein sequence ID" value="GFO18262.1"/>
    <property type="molecule type" value="Genomic_DNA"/>
</dbReference>
<gene>
    <name evidence="2" type="ORF">PoB_004476700</name>
</gene>
<keyword evidence="3" id="KW-1185">Reference proteome</keyword>
<evidence type="ECO:0000259" key="1">
    <source>
        <dbReference type="PROSITE" id="PS50878"/>
    </source>
</evidence>
<name>A0AAV4BFS7_9GAST</name>
<evidence type="ECO:0000313" key="2">
    <source>
        <dbReference type="EMBL" id="GFO18262.1"/>
    </source>
</evidence>
<keyword evidence="2" id="KW-0695">RNA-directed DNA polymerase</keyword>
<organism evidence="2 3">
    <name type="scientific">Plakobranchus ocellatus</name>
    <dbReference type="NCBI Taxonomy" id="259542"/>
    <lineage>
        <taxon>Eukaryota</taxon>
        <taxon>Metazoa</taxon>
        <taxon>Spiralia</taxon>
        <taxon>Lophotrochozoa</taxon>
        <taxon>Mollusca</taxon>
        <taxon>Gastropoda</taxon>
        <taxon>Heterobranchia</taxon>
        <taxon>Euthyneura</taxon>
        <taxon>Panpulmonata</taxon>
        <taxon>Sacoglossa</taxon>
        <taxon>Placobranchoidea</taxon>
        <taxon>Plakobranchidae</taxon>
        <taxon>Plakobranchus</taxon>
    </lineage>
</organism>
<dbReference type="AlphaFoldDB" id="A0AAV4BFS7"/>
<dbReference type="GO" id="GO:0003964">
    <property type="term" value="F:RNA-directed DNA polymerase activity"/>
    <property type="evidence" value="ECO:0007669"/>
    <property type="project" value="UniProtKB-KW"/>
</dbReference>
<dbReference type="Pfam" id="PF00078">
    <property type="entry name" value="RVT_1"/>
    <property type="match status" value="1"/>
</dbReference>